<gene>
    <name evidence="1" type="ORF">LCGC14_1584890</name>
</gene>
<dbReference type="EMBL" id="LAZR01012512">
    <property type="protein sequence ID" value="KKM26426.1"/>
    <property type="molecule type" value="Genomic_DNA"/>
</dbReference>
<accession>A0A0F9IFR3</accession>
<dbReference type="AlphaFoldDB" id="A0A0F9IFR3"/>
<name>A0A0F9IFR3_9ZZZZ</name>
<organism evidence="1">
    <name type="scientific">marine sediment metagenome</name>
    <dbReference type="NCBI Taxonomy" id="412755"/>
    <lineage>
        <taxon>unclassified sequences</taxon>
        <taxon>metagenomes</taxon>
        <taxon>ecological metagenomes</taxon>
    </lineage>
</organism>
<comment type="caution">
    <text evidence="1">The sequence shown here is derived from an EMBL/GenBank/DDBJ whole genome shotgun (WGS) entry which is preliminary data.</text>
</comment>
<evidence type="ECO:0000313" key="1">
    <source>
        <dbReference type="EMBL" id="KKM26426.1"/>
    </source>
</evidence>
<reference evidence="1" key="1">
    <citation type="journal article" date="2015" name="Nature">
        <title>Complex archaea that bridge the gap between prokaryotes and eukaryotes.</title>
        <authorList>
            <person name="Spang A."/>
            <person name="Saw J.H."/>
            <person name="Jorgensen S.L."/>
            <person name="Zaremba-Niedzwiedzka K."/>
            <person name="Martijn J."/>
            <person name="Lind A.E."/>
            <person name="van Eijk R."/>
            <person name="Schleper C."/>
            <person name="Guy L."/>
            <person name="Ettema T.J."/>
        </authorList>
    </citation>
    <scope>NUCLEOTIDE SEQUENCE</scope>
</reference>
<proteinExistence type="predicted"/>
<protein>
    <submittedName>
        <fullName evidence="1">Uncharacterized protein</fullName>
    </submittedName>
</protein>
<sequence length="43" mass="5251">MGIFAFVIFTAVVYLFTKRDFKEARVRASRRAWAHRHNPNWKR</sequence>